<comment type="catalytic activity">
    <reaction evidence="1 12 14">
        <text>1-(5-phospho-beta-D-ribosyl)-5-[(5-phospho-beta-D-ribosylamino)methylideneamino]imidazole-4-carboxamide = 5-[(5-phospho-1-deoxy-D-ribulos-1-ylimino)methylamino]-1-(5-phospho-beta-D-ribosyl)imidazole-4-carboxamide</text>
        <dbReference type="Rhea" id="RHEA:15469"/>
        <dbReference type="ChEBI" id="CHEBI:58435"/>
        <dbReference type="ChEBI" id="CHEBI:58525"/>
        <dbReference type="EC" id="5.3.1.16"/>
    </reaction>
</comment>
<dbReference type="FunFam" id="3.20.20.70:FF:000009">
    <property type="entry name" value="1-(5-phosphoribosyl)-5-[(5-phosphoribosylamino)methylideneamino] imidazole-4-carboxamide isomerase"/>
    <property type="match status" value="1"/>
</dbReference>
<dbReference type="GO" id="GO:0000162">
    <property type="term" value="P:L-tryptophan biosynthetic process"/>
    <property type="evidence" value="ECO:0007669"/>
    <property type="project" value="TreeGrafter"/>
</dbReference>
<dbReference type="PANTHER" id="PTHR43090">
    <property type="entry name" value="1-(5-PHOSPHORIBOSYL)-5-[(5-PHOSPHORIBOSYLAMINO)METHYLIDENEAMINO] IMIDAZOLE-4-CARBOXAMIDE ISOMERASE"/>
    <property type="match status" value="1"/>
</dbReference>
<dbReference type="HAMAP" id="MF_01014">
    <property type="entry name" value="HisA"/>
    <property type="match status" value="1"/>
</dbReference>
<dbReference type="PANTHER" id="PTHR43090:SF2">
    <property type="entry name" value="1-(5-PHOSPHORIBOSYL)-5-[(5-PHOSPHORIBOSYLAMINO)METHYLIDENEAMINO] IMIDAZOLE-4-CARBOXAMIDE ISOMERASE"/>
    <property type="match status" value="1"/>
</dbReference>
<evidence type="ECO:0000256" key="2">
    <source>
        <dbReference type="ARBA" id="ARBA00004496"/>
    </source>
</evidence>
<evidence type="ECO:0000256" key="5">
    <source>
        <dbReference type="ARBA" id="ARBA00012550"/>
    </source>
</evidence>
<dbReference type="CDD" id="cd04732">
    <property type="entry name" value="HisA"/>
    <property type="match status" value="1"/>
</dbReference>
<dbReference type="GO" id="GO:0005737">
    <property type="term" value="C:cytoplasm"/>
    <property type="evidence" value="ECO:0007669"/>
    <property type="project" value="UniProtKB-SubCell"/>
</dbReference>
<dbReference type="Pfam" id="PF00977">
    <property type="entry name" value="His_biosynth"/>
    <property type="match status" value="1"/>
</dbReference>
<accession>A0A2A6RFU3</accession>
<dbReference type="EC" id="5.3.1.16" evidence="5 12"/>
<dbReference type="Proteomes" id="UP000220527">
    <property type="component" value="Unassembled WGS sequence"/>
</dbReference>
<dbReference type="GO" id="GO:0000105">
    <property type="term" value="P:L-histidine biosynthetic process"/>
    <property type="evidence" value="ECO:0007669"/>
    <property type="project" value="UniProtKB-UniRule"/>
</dbReference>
<comment type="subcellular location">
    <subcellularLocation>
        <location evidence="2 12 14">Cytoplasm</location>
    </subcellularLocation>
</comment>
<dbReference type="InterPro" id="IPR023016">
    <property type="entry name" value="HisA/PriA"/>
</dbReference>
<keyword evidence="7 12" id="KW-0963">Cytoplasm</keyword>
<keyword evidence="8 12" id="KW-0028">Amino-acid biosynthesis</keyword>
<reference evidence="16" key="1">
    <citation type="submission" date="2017-08" db="EMBL/GenBank/DDBJ databases">
        <authorList>
            <person name="Grouzdev D.S."/>
            <person name="Gaisin V.A."/>
            <person name="Rysina M.S."/>
            <person name="Gorlenko V.M."/>
        </authorList>
    </citation>
    <scope>NUCLEOTIDE SEQUENCE [LARGE SCALE GENOMIC DNA]</scope>
    <source>
        <strain evidence="16">Kir15-3F</strain>
    </source>
</reference>
<dbReference type="RefSeq" id="WP_097645409.1">
    <property type="nucleotide sequence ID" value="NZ_NQWI01000114.1"/>
</dbReference>
<keyword evidence="10 12" id="KW-0413">Isomerase</keyword>
<evidence type="ECO:0000256" key="8">
    <source>
        <dbReference type="ARBA" id="ARBA00022605"/>
    </source>
</evidence>
<proteinExistence type="inferred from homology"/>
<dbReference type="EMBL" id="NQWI01000114">
    <property type="protein sequence ID" value="PDW01730.1"/>
    <property type="molecule type" value="Genomic_DNA"/>
</dbReference>
<evidence type="ECO:0000256" key="12">
    <source>
        <dbReference type="HAMAP-Rule" id="MF_01014"/>
    </source>
</evidence>
<evidence type="ECO:0000313" key="16">
    <source>
        <dbReference type="Proteomes" id="UP000220527"/>
    </source>
</evidence>
<evidence type="ECO:0000256" key="1">
    <source>
        <dbReference type="ARBA" id="ARBA00000901"/>
    </source>
</evidence>
<organism evidence="15 16">
    <name type="scientific">Candidatus Viridilinea mediisalina</name>
    <dbReference type="NCBI Taxonomy" id="2024553"/>
    <lineage>
        <taxon>Bacteria</taxon>
        <taxon>Bacillati</taxon>
        <taxon>Chloroflexota</taxon>
        <taxon>Chloroflexia</taxon>
        <taxon>Chloroflexales</taxon>
        <taxon>Chloroflexineae</taxon>
        <taxon>Oscillochloridaceae</taxon>
        <taxon>Candidatus Viridilinea</taxon>
    </lineage>
</organism>
<comment type="caution">
    <text evidence="15">The sequence shown here is derived from an EMBL/GenBank/DDBJ whole genome shotgun (WGS) entry which is preliminary data.</text>
</comment>
<evidence type="ECO:0000256" key="7">
    <source>
        <dbReference type="ARBA" id="ARBA00022490"/>
    </source>
</evidence>
<dbReference type="InterPro" id="IPR044524">
    <property type="entry name" value="Isoase_HisA-like"/>
</dbReference>
<dbReference type="InterPro" id="IPR006062">
    <property type="entry name" value="His_biosynth"/>
</dbReference>
<evidence type="ECO:0000313" key="15">
    <source>
        <dbReference type="EMBL" id="PDW01730.1"/>
    </source>
</evidence>
<dbReference type="SUPFAM" id="SSF51366">
    <property type="entry name" value="Ribulose-phoshate binding barrel"/>
    <property type="match status" value="1"/>
</dbReference>
<feature type="active site" description="Proton donor" evidence="12">
    <location>
        <position position="129"/>
    </location>
</feature>
<evidence type="ECO:0000256" key="11">
    <source>
        <dbReference type="ARBA" id="ARBA00030547"/>
    </source>
</evidence>
<dbReference type="InterPro" id="IPR006063">
    <property type="entry name" value="HisA_bact_arch"/>
</dbReference>
<comment type="pathway">
    <text evidence="3 12 14">Amino-acid biosynthesis; L-histidine biosynthesis; L-histidine from 5-phospho-alpha-D-ribose 1-diphosphate: step 4/9.</text>
</comment>
<dbReference type="Gene3D" id="3.20.20.70">
    <property type="entry name" value="Aldolase class I"/>
    <property type="match status" value="1"/>
</dbReference>
<comment type="similarity">
    <text evidence="4 12 13">Belongs to the HisA/HisF family.</text>
</comment>
<evidence type="ECO:0000256" key="9">
    <source>
        <dbReference type="ARBA" id="ARBA00023102"/>
    </source>
</evidence>
<evidence type="ECO:0000256" key="6">
    <source>
        <dbReference type="ARBA" id="ARBA00018464"/>
    </source>
</evidence>
<dbReference type="InterPro" id="IPR013785">
    <property type="entry name" value="Aldolase_TIM"/>
</dbReference>
<sequence>MELIPAIDLQDGRCVRLYQGDFAQSTVYADDPVEVARRWQAQGAQRIHVVDLDGARSGRPTNRPAIQAIVNGISIPVQLGGGLRSEADVRNTLALGVERVILGTAAVEQADLVARLVAAFGPQIIVGVDARDGNVATAGWLNTAALRAVDLIAHMAQLGVQRIIYTDISRDGTLTEPNYHAMAEVVKPNGPAIIASGGVAELSQLQRLATLGVEAAIVGKALYAGKFSLAEAIDSLK</sequence>
<protein>
    <recommendedName>
        <fullName evidence="6 12">1-(5-phosphoribosyl)-5-[(5-phosphoribosylamino)methylideneamino] imidazole-4-carboxamide isomerase</fullName>
        <ecNumber evidence="5 12">5.3.1.16</ecNumber>
    </recommendedName>
    <alternativeName>
        <fullName evidence="11 12">Phosphoribosylformimino-5-aminoimidazole carboxamide ribotide isomerase</fullName>
    </alternativeName>
</protein>
<evidence type="ECO:0000256" key="10">
    <source>
        <dbReference type="ARBA" id="ARBA00023235"/>
    </source>
</evidence>
<dbReference type="AlphaFoldDB" id="A0A2A6RFU3"/>
<evidence type="ECO:0000256" key="13">
    <source>
        <dbReference type="RuleBase" id="RU003657"/>
    </source>
</evidence>
<evidence type="ECO:0000256" key="3">
    <source>
        <dbReference type="ARBA" id="ARBA00005133"/>
    </source>
</evidence>
<evidence type="ECO:0000256" key="4">
    <source>
        <dbReference type="ARBA" id="ARBA00009667"/>
    </source>
</evidence>
<keyword evidence="16" id="KW-1185">Reference proteome</keyword>
<dbReference type="InterPro" id="IPR011060">
    <property type="entry name" value="RibuloseP-bd_barrel"/>
</dbReference>
<name>A0A2A6RFU3_9CHLR</name>
<dbReference type="UniPathway" id="UPA00031">
    <property type="reaction ID" value="UER00009"/>
</dbReference>
<evidence type="ECO:0000256" key="14">
    <source>
        <dbReference type="RuleBase" id="RU003658"/>
    </source>
</evidence>
<keyword evidence="9 12" id="KW-0368">Histidine biosynthesis</keyword>
<dbReference type="GO" id="GO:0003949">
    <property type="term" value="F:1-(5-phosphoribosyl)-5-[(5-phosphoribosylamino)methylideneamino]imidazole-4-carboxamide isomerase activity"/>
    <property type="evidence" value="ECO:0007669"/>
    <property type="project" value="UniProtKB-UniRule"/>
</dbReference>
<feature type="active site" description="Proton acceptor" evidence="12">
    <location>
        <position position="8"/>
    </location>
</feature>
<dbReference type="NCBIfam" id="TIGR00007">
    <property type="entry name" value="1-(5-phosphoribosyl)-5-[(5-phosphoribosylamino)methylideneamino]imidazole-4-carboxamide isomerase"/>
    <property type="match status" value="1"/>
</dbReference>
<gene>
    <name evidence="12 15" type="primary">hisA</name>
    <name evidence="15" type="ORF">CJ255_17605</name>
</gene>
<dbReference type="OrthoDB" id="9781903at2"/>